<evidence type="ECO:0000313" key="8">
    <source>
        <dbReference type="Proteomes" id="UP000022910"/>
    </source>
</evidence>
<dbReference type="AlphaFoldDB" id="A0A015K8S5"/>
<evidence type="ECO:0000256" key="4">
    <source>
        <dbReference type="ARBA" id="ARBA00022840"/>
    </source>
</evidence>
<dbReference type="InterPro" id="IPR011990">
    <property type="entry name" value="TPR-like_helical_dom_sf"/>
</dbReference>
<comment type="caution">
    <text evidence="7">The sequence shown here is derived from an EMBL/GenBank/DDBJ whole genome shotgun (WGS) entry which is preliminary data.</text>
</comment>
<gene>
    <name evidence="7" type="ORF">RirG_221440</name>
</gene>
<dbReference type="SUPFAM" id="SSF56112">
    <property type="entry name" value="Protein kinase-like (PK-like)"/>
    <property type="match status" value="1"/>
</dbReference>
<dbReference type="InterPro" id="IPR000719">
    <property type="entry name" value="Prot_kinase_dom"/>
</dbReference>
<keyword evidence="2 5" id="KW-0547">Nucleotide-binding</keyword>
<keyword evidence="3" id="KW-0418">Kinase</keyword>
<keyword evidence="1" id="KW-0808">Transferase</keyword>
<keyword evidence="4 5" id="KW-0067">ATP-binding</keyword>
<accession>A0A015K8S5</accession>
<sequence length="450" mass="51682">MTSSSNNNLDNQIQWFKDGVSGGYINYYDYTEFKNTKVIGCGAFSNVRQATWGDSNTIVALKSFSNNSLIMKEIINEIKLLHRVSFHTNIIKFFGITERKNNEDNIDSNYLLILEFADSGTLGNYLKDNFVKLGWNMKLQFAIQIADAVSCIHQYDIIHCDLHSDNILIHQNTIKLADFGLSRRLAEVSTQKDIFGIVPYIDPQHFQEQTNNDNYSYHYRPNKKSDVYSVGVLLWEISSGEKPFKSYDKFYLRLKLMLEISNGKRESPIPNTPIDYLNIYKECWQNNPDDRPDMQKVFSDLKSINLNTNEIKAFESHEVASEKSGIIAIDTLENYFQDETGTEKDETKAFELYKEAAEKGNINAIYQLGQHYFYGIGTEKDETKAFELYKEAAEKGVIEAINNLGNCYFDGIGTEKNETKAFELYKEAAEKGNIDAIYQLGRHYFYGIAL</sequence>
<evidence type="ECO:0000259" key="6">
    <source>
        <dbReference type="PROSITE" id="PS50011"/>
    </source>
</evidence>
<proteinExistence type="predicted"/>
<dbReference type="Pfam" id="PF08238">
    <property type="entry name" value="Sel1"/>
    <property type="match status" value="4"/>
</dbReference>
<dbReference type="Proteomes" id="UP000022910">
    <property type="component" value="Unassembled WGS sequence"/>
</dbReference>
<name>A0A015K8S5_RHIIW</name>
<dbReference type="EMBL" id="JEMT01027932">
    <property type="protein sequence ID" value="EXX55866.1"/>
    <property type="molecule type" value="Genomic_DNA"/>
</dbReference>
<dbReference type="PROSITE" id="PS50011">
    <property type="entry name" value="PROTEIN_KINASE_DOM"/>
    <property type="match status" value="1"/>
</dbReference>
<dbReference type="OMA" id="LYAHAFH"/>
<dbReference type="InterPro" id="IPR051681">
    <property type="entry name" value="Ser/Thr_Kinases-Pseudokinases"/>
</dbReference>
<dbReference type="Gene3D" id="1.10.510.10">
    <property type="entry name" value="Transferase(Phosphotransferase) domain 1"/>
    <property type="match status" value="1"/>
</dbReference>
<dbReference type="SMART" id="SM00671">
    <property type="entry name" value="SEL1"/>
    <property type="match status" value="3"/>
</dbReference>
<dbReference type="OrthoDB" id="10261027at2759"/>
<dbReference type="SMART" id="SM00220">
    <property type="entry name" value="S_TKc"/>
    <property type="match status" value="1"/>
</dbReference>
<organism evidence="7 8">
    <name type="scientific">Rhizophagus irregularis (strain DAOM 197198w)</name>
    <name type="common">Glomus intraradices</name>
    <dbReference type="NCBI Taxonomy" id="1432141"/>
    <lineage>
        <taxon>Eukaryota</taxon>
        <taxon>Fungi</taxon>
        <taxon>Fungi incertae sedis</taxon>
        <taxon>Mucoromycota</taxon>
        <taxon>Glomeromycotina</taxon>
        <taxon>Glomeromycetes</taxon>
        <taxon>Glomerales</taxon>
        <taxon>Glomeraceae</taxon>
        <taxon>Rhizophagus</taxon>
    </lineage>
</organism>
<dbReference type="SUPFAM" id="SSF81901">
    <property type="entry name" value="HCP-like"/>
    <property type="match status" value="1"/>
</dbReference>
<protein>
    <submittedName>
        <fullName evidence="7">Ste7p</fullName>
    </submittedName>
</protein>
<dbReference type="SMR" id="A0A015K8S5"/>
<dbReference type="Gene3D" id="1.25.40.10">
    <property type="entry name" value="Tetratricopeptide repeat domain"/>
    <property type="match status" value="1"/>
</dbReference>
<evidence type="ECO:0000256" key="1">
    <source>
        <dbReference type="ARBA" id="ARBA00022679"/>
    </source>
</evidence>
<evidence type="ECO:0000313" key="7">
    <source>
        <dbReference type="EMBL" id="EXX55866.1"/>
    </source>
</evidence>
<dbReference type="PROSITE" id="PS00107">
    <property type="entry name" value="PROTEIN_KINASE_ATP"/>
    <property type="match status" value="1"/>
</dbReference>
<dbReference type="InterPro" id="IPR006597">
    <property type="entry name" value="Sel1-like"/>
</dbReference>
<evidence type="ECO:0000256" key="2">
    <source>
        <dbReference type="ARBA" id="ARBA00022741"/>
    </source>
</evidence>
<reference evidence="7 8" key="1">
    <citation type="submission" date="2014-02" db="EMBL/GenBank/DDBJ databases">
        <title>Single nucleus genome sequencing reveals high similarity among nuclei of an endomycorrhizal fungus.</title>
        <authorList>
            <person name="Lin K."/>
            <person name="Geurts R."/>
            <person name="Zhang Z."/>
            <person name="Limpens E."/>
            <person name="Saunders D.G."/>
            <person name="Mu D."/>
            <person name="Pang E."/>
            <person name="Cao H."/>
            <person name="Cha H."/>
            <person name="Lin T."/>
            <person name="Zhou Q."/>
            <person name="Shang Y."/>
            <person name="Li Y."/>
            <person name="Ivanov S."/>
            <person name="Sharma T."/>
            <person name="Velzen R.V."/>
            <person name="Ruijter N.D."/>
            <person name="Aanen D.K."/>
            <person name="Win J."/>
            <person name="Kamoun S."/>
            <person name="Bisseling T."/>
            <person name="Huang S."/>
        </authorList>
    </citation>
    <scope>NUCLEOTIDE SEQUENCE [LARGE SCALE GENOMIC DNA]</scope>
    <source>
        <strain evidence="8">DAOM197198w</strain>
    </source>
</reference>
<dbReference type="PANTHER" id="PTHR44329:SF288">
    <property type="entry name" value="MITOGEN-ACTIVATED PROTEIN KINASE KINASE KINASE 20"/>
    <property type="match status" value="1"/>
</dbReference>
<dbReference type="PRINTS" id="PR00109">
    <property type="entry name" value="TYRKINASE"/>
</dbReference>
<dbReference type="GO" id="GO:0005524">
    <property type="term" value="F:ATP binding"/>
    <property type="evidence" value="ECO:0007669"/>
    <property type="project" value="UniProtKB-UniRule"/>
</dbReference>
<feature type="binding site" evidence="5">
    <location>
        <position position="72"/>
    </location>
    <ligand>
        <name>ATP</name>
        <dbReference type="ChEBI" id="CHEBI:30616"/>
    </ligand>
</feature>
<evidence type="ECO:0000256" key="3">
    <source>
        <dbReference type="ARBA" id="ARBA00022777"/>
    </source>
</evidence>
<dbReference type="InterPro" id="IPR011009">
    <property type="entry name" value="Kinase-like_dom_sf"/>
</dbReference>
<dbReference type="HOGENOM" id="CLU_000288_7_12_1"/>
<evidence type="ECO:0000256" key="5">
    <source>
        <dbReference type="PROSITE-ProRule" id="PRU10141"/>
    </source>
</evidence>
<dbReference type="InterPro" id="IPR001245">
    <property type="entry name" value="Ser-Thr/Tyr_kinase_cat_dom"/>
</dbReference>
<dbReference type="PANTHER" id="PTHR44329">
    <property type="entry name" value="SERINE/THREONINE-PROTEIN KINASE TNNI3K-RELATED"/>
    <property type="match status" value="1"/>
</dbReference>
<dbReference type="InterPro" id="IPR017441">
    <property type="entry name" value="Protein_kinase_ATP_BS"/>
</dbReference>
<keyword evidence="8" id="KW-1185">Reference proteome</keyword>
<dbReference type="Pfam" id="PF07714">
    <property type="entry name" value="PK_Tyr_Ser-Thr"/>
    <property type="match status" value="1"/>
</dbReference>
<dbReference type="GO" id="GO:0004674">
    <property type="term" value="F:protein serine/threonine kinase activity"/>
    <property type="evidence" value="ECO:0007669"/>
    <property type="project" value="TreeGrafter"/>
</dbReference>
<feature type="domain" description="Protein kinase" evidence="6">
    <location>
        <begin position="33"/>
        <end position="306"/>
    </location>
</feature>